<feature type="region of interest" description="Disordered" evidence="1">
    <location>
        <begin position="64"/>
        <end position="89"/>
    </location>
</feature>
<reference evidence="2" key="1">
    <citation type="journal article" date="2020" name="Stud. Mycol.">
        <title>101 Dothideomycetes genomes: a test case for predicting lifestyles and emergence of pathogens.</title>
        <authorList>
            <person name="Haridas S."/>
            <person name="Albert R."/>
            <person name="Binder M."/>
            <person name="Bloem J."/>
            <person name="Labutti K."/>
            <person name="Salamov A."/>
            <person name="Andreopoulos B."/>
            <person name="Baker S."/>
            <person name="Barry K."/>
            <person name="Bills G."/>
            <person name="Bluhm B."/>
            <person name="Cannon C."/>
            <person name="Castanera R."/>
            <person name="Culley D."/>
            <person name="Daum C."/>
            <person name="Ezra D."/>
            <person name="Gonzalez J."/>
            <person name="Henrissat B."/>
            <person name="Kuo A."/>
            <person name="Liang C."/>
            <person name="Lipzen A."/>
            <person name="Lutzoni F."/>
            <person name="Magnuson J."/>
            <person name="Mondo S."/>
            <person name="Nolan M."/>
            <person name="Ohm R."/>
            <person name="Pangilinan J."/>
            <person name="Park H.-J."/>
            <person name="Ramirez L."/>
            <person name="Alfaro M."/>
            <person name="Sun H."/>
            <person name="Tritt A."/>
            <person name="Yoshinaga Y."/>
            <person name="Zwiers L.-H."/>
            <person name="Turgeon B."/>
            <person name="Goodwin S."/>
            <person name="Spatafora J."/>
            <person name="Crous P."/>
            <person name="Grigoriev I."/>
        </authorList>
    </citation>
    <scope>NUCLEOTIDE SEQUENCE</scope>
    <source>
        <strain evidence="2">CBS 121410</strain>
    </source>
</reference>
<proteinExistence type="predicted"/>
<gene>
    <name evidence="2" type="ORF">K490DRAFT_59046</name>
</gene>
<protein>
    <submittedName>
        <fullName evidence="2">Uncharacterized protein</fullName>
    </submittedName>
</protein>
<organism evidence="2 3">
    <name type="scientific">Saccharata proteae CBS 121410</name>
    <dbReference type="NCBI Taxonomy" id="1314787"/>
    <lineage>
        <taxon>Eukaryota</taxon>
        <taxon>Fungi</taxon>
        <taxon>Dikarya</taxon>
        <taxon>Ascomycota</taxon>
        <taxon>Pezizomycotina</taxon>
        <taxon>Dothideomycetes</taxon>
        <taxon>Dothideomycetes incertae sedis</taxon>
        <taxon>Botryosphaeriales</taxon>
        <taxon>Saccharataceae</taxon>
        <taxon>Saccharata</taxon>
    </lineage>
</organism>
<sequence length="171" mass="18732">MPLMSPVACGLWPESCASHVPQIQFSSAPDQNMSRSDTGPAESGVGIWSPAPVLALHQNLFTQRKPKTQGNRNEDQAAGQENGGQQSTLFQTKHFTRNSAIVADDIVLGPLKLSDVEEISAPVNDDVAASDRMNIREKHVRGREKNGNADTRRGGREDGEVWNGRQRRIFS</sequence>
<dbReference type="AlphaFoldDB" id="A0A9P4HNP9"/>
<comment type="caution">
    <text evidence="2">The sequence shown here is derived from an EMBL/GenBank/DDBJ whole genome shotgun (WGS) entry which is preliminary data.</text>
</comment>
<dbReference type="EMBL" id="ML978734">
    <property type="protein sequence ID" value="KAF2085059.1"/>
    <property type="molecule type" value="Genomic_DNA"/>
</dbReference>
<dbReference type="OrthoDB" id="2504266at2759"/>
<dbReference type="Proteomes" id="UP000799776">
    <property type="component" value="Unassembled WGS sequence"/>
</dbReference>
<keyword evidence="3" id="KW-1185">Reference proteome</keyword>
<feature type="compositionally biased region" description="Basic and acidic residues" evidence="1">
    <location>
        <begin position="133"/>
        <end position="159"/>
    </location>
</feature>
<evidence type="ECO:0000256" key="1">
    <source>
        <dbReference type="SAM" id="MobiDB-lite"/>
    </source>
</evidence>
<feature type="compositionally biased region" description="Polar residues" evidence="1">
    <location>
        <begin position="27"/>
        <end position="37"/>
    </location>
</feature>
<feature type="region of interest" description="Disordered" evidence="1">
    <location>
        <begin position="130"/>
        <end position="171"/>
    </location>
</feature>
<evidence type="ECO:0000313" key="2">
    <source>
        <dbReference type="EMBL" id="KAF2085059.1"/>
    </source>
</evidence>
<name>A0A9P4HNP9_9PEZI</name>
<accession>A0A9P4HNP9</accession>
<feature type="region of interest" description="Disordered" evidence="1">
    <location>
        <begin position="27"/>
        <end position="46"/>
    </location>
</feature>
<evidence type="ECO:0000313" key="3">
    <source>
        <dbReference type="Proteomes" id="UP000799776"/>
    </source>
</evidence>